<dbReference type="InterPro" id="IPR000182">
    <property type="entry name" value="GNAT_dom"/>
</dbReference>
<name>A0A261QWJ2_9BORD</name>
<organism evidence="11 12">
    <name type="scientific">Bordetella genomosp. 7</name>
    <dbReference type="NCBI Taxonomy" id="1416805"/>
    <lineage>
        <taxon>Bacteria</taxon>
        <taxon>Pseudomonadati</taxon>
        <taxon>Pseudomonadota</taxon>
        <taxon>Betaproteobacteria</taxon>
        <taxon>Burkholderiales</taxon>
        <taxon>Alcaligenaceae</taxon>
        <taxon>Bordetella</taxon>
    </lineage>
</organism>
<evidence type="ECO:0000256" key="1">
    <source>
        <dbReference type="ARBA" id="ARBA00011738"/>
    </source>
</evidence>
<dbReference type="GO" id="GO:0047663">
    <property type="term" value="F:aminoglycoside 6'-N-acetyltransferase activity"/>
    <property type="evidence" value="ECO:0007669"/>
    <property type="project" value="UniProtKB-EC"/>
</dbReference>
<dbReference type="EMBL" id="NEVK01000007">
    <property type="protein sequence ID" value="OZI17145.1"/>
    <property type="molecule type" value="Genomic_DNA"/>
</dbReference>
<keyword evidence="12" id="KW-1185">Reference proteome</keyword>
<evidence type="ECO:0000259" key="10">
    <source>
        <dbReference type="PROSITE" id="PS51186"/>
    </source>
</evidence>
<dbReference type="PROSITE" id="PS51186">
    <property type="entry name" value="GNAT"/>
    <property type="match status" value="1"/>
</dbReference>
<evidence type="ECO:0000256" key="2">
    <source>
        <dbReference type="ARBA" id="ARBA00012888"/>
    </source>
</evidence>
<proteinExistence type="predicted"/>
<dbReference type="EC" id="2.3.1.82" evidence="2 9"/>
<dbReference type="RefSeq" id="WP_094797238.1">
    <property type="nucleotide sequence ID" value="NZ_NEVK01000007.1"/>
</dbReference>
<evidence type="ECO:0000256" key="3">
    <source>
        <dbReference type="ARBA" id="ARBA00017677"/>
    </source>
</evidence>
<accession>A0A261QWJ2</accession>
<evidence type="ECO:0000256" key="9">
    <source>
        <dbReference type="PIRNR" id="PIRNR000452"/>
    </source>
</evidence>
<evidence type="ECO:0000256" key="8">
    <source>
        <dbReference type="ARBA" id="ARBA00048923"/>
    </source>
</evidence>
<dbReference type="InterPro" id="IPR024170">
    <property type="entry name" value="Aminoglycoside_N6-AcTrfrase"/>
</dbReference>
<dbReference type="Proteomes" id="UP000216947">
    <property type="component" value="Unassembled WGS sequence"/>
</dbReference>
<dbReference type="GO" id="GO:0046677">
    <property type="term" value="P:response to antibiotic"/>
    <property type="evidence" value="ECO:0007669"/>
    <property type="project" value="UniProtKB-KW"/>
</dbReference>
<dbReference type="AlphaFoldDB" id="A0A261QWJ2"/>
<evidence type="ECO:0000313" key="12">
    <source>
        <dbReference type="Proteomes" id="UP000216947"/>
    </source>
</evidence>
<keyword evidence="5 9" id="KW-0046">Antibiotic resistance</keyword>
<dbReference type="InterPro" id="IPR016181">
    <property type="entry name" value="Acyl_CoA_acyltransferase"/>
</dbReference>
<dbReference type="NCBIfam" id="NF043067">
    <property type="entry name" value="AAC_6p_group_E"/>
    <property type="match status" value="1"/>
</dbReference>
<keyword evidence="6 9" id="KW-0012">Acyltransferase</keyword>
<gene>
    <name evidence="11" type="ORF">CAL19_14970</name>
</gene>
<evidence type="ECO:0000256" key="5">
    <source>
        <dbReference type="ARBA" id="ARBA00023251"/>
    </source>
</evidence>
<dbReference type="Gene3D" id="3.40.630.30">
    <property type="match status" value="1"/>
</dbReference>
<dbReference type="CDD" id="cd04301">
    <property type="entry name" value="NAT_SF"/>
    <property type="match status" value="1"/>
</dbReference>
<keyword evidence="4 9" id="KW-0808">Transferase</keyword>
<dbReference type="InterPro" id="IPR050832">
    <property type="entry name" value="Bact_Acetyltransf"/>
</dbReference>
<comment type="subunit">
    <text evidence="1 9">Homodimer.</text>
</comment>
<comment type="catalytic activity">
    <reaction evidence="8 9">
        <text>kanamycin B + acetyl-CoA = N(6')-acetylkanamycin B + CoA + H(+)</text>
        <dbReference type="Rhea" id="RHEA:16449"/>
        <dbReference type="ChEBI" id="CHEBI:15378"/>
        <dbReference type="ChEBI" id="CHEBI:57287"/>
        <dbReference type="ChEBI" id="CHEBI:57288"/>
        <dbReference type="ChEBI" id="CHEBI:58390"/>
        <dbReference type="ChEBI" id="CHEBI:58549"/>
        <dbReference type="EC" id="2.3.1.82"/>
    </reaction>
</comment>
<comment type="caution">
    <text evidence="11">The sequence shown here is derived from an EMBL/GenBank/DDBJ whole genome shotgun (WGS) entry which is preliminary data.</text>
</comment>
<dbReference type="PIRSF" id="PIRSF000452">
    <property type="entry name" value="6-N-acetyltransf"/>
    <property type="match status" value="1"/>
</dbReference>
<evidence type="ECO:0000256" key="6">
    <source>
        <dbReference type="ARBA" id="ARBA00023315"/>
    </source>
</evidence>
<evidence type="ECO:0000313" key="11">
    <source>
        <dbReference type="EMBL" id="OZI17145.1"/>
    </source>
</evidence>
<evidence type="ECO:0000256" key="4">
    <source>
        <dbReference type="ARBA" id="ARBA00022679"/>
    </source>
</evidence>
<dbReference type="PANTHER" id="PTHR43877">
    <property type="entry name" value="AMINOALKYLPHOSPHONATE N-ACETYLTRANSFERASE-RELATED-RELATED"/>
    <property type="match status" value="1"/>
</dbReference>
<sequence>MNPPQKPSPSHLTVRRCVQADDAAWLRLRQALWPECARAEHLAEMADIVAASERWAVFLVYADARPDAVGVAEVALRYDYVNGTAYSPVAFLEGIYVDPQYRRQGAARLLVEAVQGWAAQAGCMELASDALLGNAQSHALHRALGFVETERVVFFNKRLT</sequence>
<dbReference type="Pfam" id="PF00583">
    <property type="entry name" value="Acetyltransf_1"/>
    <property type="match status" value="1"/>
</dbReference>
<feature type="domain" description="N-acetyltransferase" evidence="10">
    <location>
        <begin position="12"/>
        <end position="160"/>
    </location>
</feature>
<protein>
    <recommendedName>
        <fullName evidence="3 9">Aminoglycoside N(6')-acetyltransferase type 1</fullName>
        <ecNumber evidence="2 9">2.3.1.82</ecNumber>
    </recommendedName>
    <alternativeName>
        <fullName evidence="7 9">Aminoglycoside resistance protein</fullName>
    </alternativeName>
</protein>
<reference evidence="12" key="1">
    <citation type="submission" date="2017-05" db="EMBL/GenBank/DDBJ databases">
        <title>Complete and WGS of Bordetella genogroups.</title>
        <authorList>
            <person name="Spilker T."/>
            <person name="Lipuma J."/>
        </authorList>
    </citation>
    <scope>NUCLEOTIDE SEQUENCE [LARGE SCALE GENOMIC DNA]</scope>
    <source>
        <strain evidence="12">AU18089</strain>
    </source>
</reference>
<dbReference type="SUPFAM" id="SSF55729">
    <property type="entry name" value="Acyl-CoA N-acyltransferases (Nat)"/>
    <property type="match status" value="1"/>
</dbReference>
<evidence type="ECO:0000256" key="7">
    <source>
        <dbReference type="ARBA" id="ARBA00029660"/>
    </source>
</evidence>
<comment type="function">
    <text evidence="9">Catalyzes the transfer of an acetyl group from acetyl-CoA to the 6'-amino group of aminoglycoside molecules conferring resistance to antibiotics containing the purpurosamine ring.</text>
</comment>